<dbReference type="VEuPathDB" id="TriTrypDB:TcBrA4_0079110"/>
<dbReference type="VEuPathDB" id="TriTrypDB:C3747_123g85"/>
<comment type="caution">
    <text evidence="1">The sequence shown here is derived from an EMBL/GenBank/DDBJ whole genome shotgun (WGS) entry which is preliminary data.</text>
</comment>
<dbReference type="VEuPathDB" id="TriTrypDB:TcYC6_0013210"/>
<name>A0A2V2WGT3_TRYCR</name>
<accession>A0A2V2WGT3</accession>
<organism evidence="1 2">
    <name type="scientific">Trypanosoma cruzi</name>
    <dbReference type="NCBI Taxonomy" id="5693"/>
    <lineage>
        <taxon>Eukaryota</taxon>
        <taxon>Discoba</taxon>
        <taxon>Euglenozoa</taxon>
        <taxon>Kinetoplastea</taxon>
        <taxon>Metakinetoplastina</taxon>
        <taxon>Trypanosomatida</taxon>
        <taxon>Trypanosomatidae</taxon>
        <taxon>Trypanosoma</taxon>
        <taxon>Schizotrypanum</taxon>
    </lineage>
</organism>
<gene>
    <name evidence="1" type="ORF">C3747_123g85</name>
</gene>
<dbReference type="VEuPathDB" id="TriTrypDB:TcCL_ESM07015"/>
<sequence>MVGTCMRGQVVKCSADLGVGIIKPFLHCVAAVNSCEGELLDVKPTDRIVFFLKDVQMKCVKQSFYTETQKRPAAVIPIIHTGTEVSFMLGQHAFSERDLIMGARQGIQAKKVTINGTSRDTSSHCMSNLEWLKWREEQRQLEKLLQTRGQTDACTPHCVGLDLLSVMPSDL</sequence>
<dbReference type="EMBL" id="PRFC01000123">
    <property type="protein sequence ID" value="PWV05894.1"/>
    <property type="molecule type" value="Genomic_DNA"/>
</dbReference>
<evidence type="ECO:0000313" key="1">
    <source>
        <dbReference type="EMBL" id="PWV05894.1"/>
    </source>
</evidence>
<dbReference type="VEuPathDB" id="TriTrypDB:TcG_09917"/>
<evidence type="ECO:0000313" key="2">
    <source>
        <dbReference type="Proteomes" id="UP000246078"/>
    </source>
</evidence>
<reference evidence="1 2" key="1">
    <citation type="journal article" date="2018" name="Microb. Genom.">
        <title>Expanding an expanded genome: long-read sequencing of Trypanosoma cruzi.</title>
        <authorList>
            <person name="Berna L."/>
            <person name="Rodriguez M."/>
            <person name="Chiribao M.L."/>
            <person name="Parodi-Talice A."/>
            <person name="Pita S."/>
            <person name="Rijo G."/>
            <person name="Alvarez-Valin F."/>
            <person name="Robello C."/>
        </authorList>
    </citation>
    <scope>NUCLEOTIDE SEQUENCE [LARGE SCALE GENOMIC DNA]</scope>
    <source>
        <strain evidence="1 2">TCC</strain>
    </source>
</reference>
<dbReference type="Proteomes" id="UP000246078">
    <property type="component" value="Unassembled WGS sequence"/>
</dbReference>
<protein>
    <submittedName>
        <fullName evidence="1">Uncharacterized protein</fullName>
    </submittedName>
</protein>
<proteinExistence type="predicted"/>
<dbReference type="AlphaFoldDB" id="A0A2V2WGT3"/>